<gene>
    <name evidence="8" type="ORF">CLV27_1676</name>
</gene>
<dbReference type="Pfam" id="PF02754">
    <property type="entry name" value="CCG"/>
    <property type="match status" value="2"/>
</dbReference>
<evidence type="ECO:0000256" key="6">
    <source>
        <dbReference type="PIRNR" id="PIRNR000139"/>
    </source>
</evidence>
<dbReference type="PANTHER" id="PTHR32479:SF20">
    <property type="entry name" value="GLYCOLATE OXIDASE IRON-SULFUR SUBUNIT"/>
    <property type="match status" value="1"/>
</dbReference>
<dbReference type="PROSITE" id="PS51379">
    <property type="entry name" value="4FE4S_FER_2"/>
    <property type="match status" value="1"/>
</dbReference>
<dbReference type="RefSeq" id="WP_132527705.1">
    <property type="nucleotide sequence ID" value="NZ_SMFV01000007.1"/>
</dbReference>
<reference evidence="8 9" key="1">
    <citation type="submission" date="2019-03" db="EMBL/GenBank/DDBJ databases">
        <title>Genomic Encyclopedia of Archaeal and Bacterial Type Strains, Phase II (KMG-II): from individual species to whole genera.</title>
        <authorList>
            <person name="Goeker M."/>
        </authorList>
    </citation>
    <scope>NUCLEOTIDE SEQUENCE [LARGE SCALE GENOMIC DNA]</scope>
    <source>
        <strain evidence="8 9">DSM 24425</strain>
    </source>
</reference>
<feature type="domain" description="4Fe-4S ferredoxin-type" evidence="7">
    <location>
        <begin position="7"/>
        <end position="38"/>
    </location>
</feature>
<dbReference type="EC" id="1.1.99.14" evidence="6"/>
<keyword evidence="3" id="KW-0677">Repeat</keyword>
<keyword evidence="2 6" id="KW-0479">Metal-binding</keyword>
<dbReference type="InterPro" id="IPR017900">
    <property type="entry name" value="4Fe4S_Fe_S_CS"/>
</dbReference>
<comment type="catalytic activity">
    <reaction evidence="6">
        <text>glycolate + A = glyoxylate + AH2</text>
        <dbReference type="Rhea" id="RHEA:21264"/>
        <dbReference type="ChEBI" id="CHEBI:13193"/>
        <dbReference type="ChEBI" id="CHEBI:17499"/>
        <dbReference type="ChEBI" id="CHEBI:29805"/>
        <dbReference type="ChEBI" id="CHEBI:36655"/>
        <dbReference type="EC" id="1.1.99.14"/>
    </reaction>
</comment>
<dbReference type="PANTHER" id="PTHR32479">
    <property type="entry name" value="GLYCOLATE OXIDASE IRON-SULFUR SUBUNIT"/>
    <property type="match status" value="1"/>
</dbReference>
<dbReference type="PIRSF" id="PIRSF000139">
    <property type="entry name" value="Glc_ox_4Fe-4S"/>
    <property type="match status" value="1"/>
</dbReference>
<keyword evidence="6" id="KW-0813">Transport</keyword>
<evidence type="ECO:0000256" key="5">
    <source>
        <dbReference type="ARBA" id="ARBA00023014"/>
    </source>
</evidence>
<accession>A0A4R1G7K8</accession>
<comment type="caution">
    <text evidence="8">The sequence shown here is derived from an EMBL/GenBank/DDBJ whole genome shotgun (WGS) entry which is preliminary data.</text>
</comment>
<comment type="function">
    <text evidence="6">Component of a complex that catalyzes the oxidation of glycolate to glyoxylate.</text>
</comment>
<dbReference type="SUPFAM" id="SSF46548">
    <property type="entry name" value="alpha-helical ferredoxin"/>
    <property type="match status" value="1"/>
</dbReference>
<evidence type="ECO:0000256" key="4">
    <source>
        <dbReference type="ARBA" id="ARBA00023004"/>
    </source>
</evidence>
<dbReference type="Pfam" id="PF13183">
    <property type="entry name" value="Fer4_8"/>
    <property type="match status" value="1"/>
</dbReference>
<dbReference type="InterPro" id="IPR009051">
    <property type="entry name" value="Helical_ferredxn"/>
</dbReference>
<comment type="cofactor">
    <cofactor evidence="6">
        <name>[4Fe-4S] cluster</name>
        <dbReference type="ChEBI" id="CHEBI:49883"/>
    </cofactor>
    <text evidence="6">Binds 2 [4Fe-4S] clusters.</text>
</comment>
<evidence type="ECO:0000313" key="9">
    <source>
        <dbReference type="Proteomes" id="UP000295777"/>
    </source>
</evidence>
<dbReference type="GO" id="GO:0051539">
    <property type="term" value="F:4 iron, 4 sulfur cluster binding"/>
    <property type="evidence" value="ECO:0007669"/>
    <property type="project" value="UniProtKB-UniRule"/>
</dbReference>
<dbReference type="InterPro" id="IPR017896">
    <property type="entry name" value="4Fe4S_Fe-S-bd"/>
</dbReference>
<keyword evidence="4 6" id="KW-0408">Iron</keyword>
<comment type="catalytic activity">
    <reaction evidence="6">
        <text>(R)-lactate + A = pyruvate + AH2</text>
        <dbReference type="Rhea" id="RHEA:15089"/>
        <dbReference type="ChEBI" id="CHEBI:13193"/>
        <dbReference type="ChEBI" id="CHEBI:15361"/>
        <dbReference type="ChEBI" id="CHEBI:16004"/>
        <dbReference type="ChEBI" id="CHEBI:17499"/>
    </reaction>
</comment>
<name>A0A4R1G7K8_9BACT</name>
<evidence type="ECO:0000256" key="2">
    <source>
        <dbReference type="ARBA" id="ARBA00022723"/>
    </source>
</evidence>
<dbReference type="AlphaFoldDB" id="A0A4R1G7K8"/>
<keyword evidence="5 6" id="KW-0411">Iron-sulfur</keyword>
<keyword evidence="6" id="KW-0249">Electron transport</keyword>
<keyword evidence="1 6" id="KW-0004">4Fe-4S</keyword>
<evidence type="ECO:0000259" key="7">
    <source>
        <dbReference type="PROSITE" id="PS51379"/>
    </source>
</evidence>
<dbReference type="Proteomes" id="UP000295777">
    <property type="component" value="Unassembled WGS sequence"/>
</dbReference>
<evidence type="ECO:0000256" key="1">
    <source>
        <dbReference type="ARBA" id="ARBA00022485"/>
    </source>
</evidence>
<dbReference type="OrthoDB" id="9794954at2"/>
<dbReference type="EMBL" id="SMFV01000007">
    <property type="protein sequence ID" value="TCK02500.1"/>
    <property type="molecule type" value="Genomic_DNA"/>
</dbReference>
<dbReference type="InterPro" id="IPR012257">
    <property type="entry name" value="Glc_ox_4Fe-4S"/>
</dbReference>
<proteinExistence type="predicted"/>
<protein>
    <recommendedName>
        <fullName evidence="6">Glycolate oxidase iron-sulfur subunit</fullName>
        <ecNumber evidence="6">1.1.99.14</ecNumber>
    </recommendedName>
</protein>
<dbReference type="GO" id="GO:0046872">
    <property type="term" value="F:metal ion binding"/>
    <property type="evidence" value="ECO:0007669"/>
    <property type="project" value="UniProtKB-UniRule"/>
</dbReference>
<evidence type="ECO:0000313" key="8">
    <source>
        <dbReference type="EMBL" id="TCK02500.1"/>
    </source>
</evidence>
<dbReference type="InterPro" id="IPR004017">
    <property type="entry name" value="Cys_rich_dom"/>
</dbReference>
<dbReference type="GO" id="GO:0019154">
    <property type="term" value="F:glycolate dehydrogenase activity"/>
    <property type="evidence" value="ECO:0007669"/>
    <property type="project" value="UniProtKB-EC"/>
</dbReference>
<dbReference type="Gene3D" id="1.10.1060.10">
    <property type="entry name" value="Alpha-helical ferredoxin"/>
    <property type="match status" value="1"/>
</dbReference>
<sequence>MAKEKIPGVSRELLEKCVRCGSCRTVCPVFNVTREEPSVARGKIFLANMINQGVVELDREAAHFFNLCTTCLRCAEICPVMVDYEKIIIPARSLAVEKFGLSPEKKAAVKLFSHRKLLETATKLSAPFTKLLPKSSQSSQNRLLPFKIPKLGKVLIPEPKAKPFNDRDKWFKADKEKGKVVFFTGCMFNNFYTQTAENVVKVLNALGYSVFVPKEQGCCGAPALFSGDLKTFERLKEENFKVFKELKEDFDFAVTACATCGHVLKSFYKSFPYSVKELIEVLFENIDKIKGWKYPQPIKVTWHHPCHIVRGQKIPRNYPIDVLKALQNVKFISMEEADNCCGMGGSFKLSYPEISRKIQLKKAKNIEATAADAVSTECPGCVMNIAEGLERVSSKVKALHIADLLVECEK</sequence>
<keyword evidence="9" id="KW-1185">Reference proteome</keyword>
<evidence type="ECO:0000256" key="3">
    <source>
        <dbReference type="ARBA" id="ARBA00022737"/>
    </source>
</evidence>
<organism evidence="8 9">
    <name type="scientific">Phorcysia thermohydrogeniphila</name>
    <dbReference type="NCBI Taxonomy" id="936138"/>
    <lineage>
        <taxon>Bacteria</taxon>
        <taxon>Pseudomonadati</taxon>
        <taxon>Aquificota</taxon>
        <taxon>Aquificia</taxon>
        <taxon>Desulfurobacteriales</taxon>
        <taxon>Desulfurobacteriaceae</taxon>
        <taxon>Phorcysia</taxon>
    </lineage>
</organism>
<dbReference type="PROSITE" id="PS00198">
    <property type="entry name" value="4FE4S_FER_1"/>
    <property type="match status" value="2"/>
</dbReference>